<protein>
    <recommendedName>
        <fullName evidence="4">2-amino-4-hydroxy-6-hydroxymethyldihydropteridine pyrophosphokinase</fullName>
        <ecNumber evidence="3">2.7.6.3</ecNumber>
    </recommendedName>
    <alternativeName>
        <fullName evidence="11">6-hydroxymethyl-7,8-dihydropterin pyrophosphokinase</fullName>
    </alternativeName>
    <alternativeName>
        <fullName evidence="12">7,8-dihydro-6-hydroxymethylpterin-pyrophosphokinase</fullName>
    </alternativeName>
</protein>
<evidence type="ECO:0000256" key="2">
    <source>
        <dbReference type="ARBA" id="ARBA00005810"/>
    </source>
</evidence>
<keyword evidence="5" id="KW-0808">Transferase</keyword>
<keyword evidence="8" id="KW-0067">ATP-binding</keyword>
<dbReference type="STRING" id="1121100.GCA_000428105_01733"/>
<keyword evidence="9" id="KW-0289">Folate biosynthesis</keyword>
<comment type="function">
    <text evidence="10">Catalyzes the transfer of pyrophosphate from adenosine triphosphate (ATP) to 6-hydroxymethyl-7,8-dihydropterin, an enzymatic step in folate biosynthesis pathway.</text>
</comment>
<dbReference type="PANTHER" id="PTHR43071:SF1">
    <property type="entry name" value="2-AMINO-4-HYDROXY-6-HYDROXYMETHYLDIHYDROPTERIDINE PYROPHOSPHOKINASE"/>
    <property type="match status" value="1"/>
</dbReference>
<evidence type="ECO:0000256" key="7">
    <source>
        <dbReference type="ARBA" id="ARBA00022777"/>
    </source>
</evidence>
<comment type="caution">
    <text evidence="14">The sequence shown here is derived from an EMBL/GenBank/DDBJ whole genome shotgun (WGS) entry which is preliminary data.</text>
</comment>
<organism evidence="14 15">
    <name type="scientific">Bacteroides pyogenes DSM 20611 = JCM 6294</name>
    <dbReference type="NCBI Taxonomy" id="1121100"/>
    <lineage>
        <taxon>Bacteria</taxon>
        <taxon>Pseudomonadati</taxon>
        <taxon>Bacteroidota</taxon>
        <taxon>Bacteroidia</taxon>
        <taxon>Bacteroidales</taxon>
        <taxon>Bacteroidaceae</taxon>
        <taxon>Bacteroides</taxon>
    </lineage>
</organism>
<gene>
    <name evidence="14" type="ORF">JCM6294_2153</name>
</gene>
<evidence type="ECO:0000256" key="4">
    <source>
        <dbReference type="ARBA" id="ARBA00016218"/>
    </source>
</evidence>
<evidence type="ECO:0000256" key="1">
    <source>
        <dbReference type="ARBA" id="ARBA00005051"/>
    </source>
</evidence>
<dbReference type="InterPro" id="IPR035907">
    <property type="entry name" value="Hppk_sf"/>
</dbReference>
<evidence type="ECO:0000256" key="5">
    <source>
        <dbReference type="ARBA" id="ARBA00022679"/>
    </source>
</evidence>
<dbReference type="CDD" id="cd00483">
    <property type="entry name" value="HPPK"/>
    <property type="match status" value="1"/>
</dbReference>
<dbReference type="GO" id="GO:0003848">
    <property type="term" value="F:2-amino-4-hydroxy-6-hydroxymethyldihydropteridine diphosphokinase activity"/>
    <property type="evidence" value="ECO:0007669"/>
    <property type="project" value="UniProtKB-EC"/>
</dbReference>
<evidence type="ECO:0000256" key="11">
    <source>
        <dbReference type="ARBA" id="ARBA00029766"/>
    </source>
</evidence>
<dbReference type="Pfam" id="PF01288">
    <property type="entry name" value="HPPK"/>
    <property type="match status" value="1"/>
</dbReference>
<evidence type="ECO:0000256" key="12">
    <source>
        <dbReference type="ARBA" id="ARBA00033413"/>
    </source>
</evidence>
<dbReference type="PANTHER" id="PTHR43071">
    <property type="entry name" value="2-AMINO-4-HYDROXY-6-HYDROXYMETHYLDIHYDROPTERIDINE PYROPHOSPHOKINASE"/>
    <property type="match status" value="1"/>
</dbReference>
<accession>W4PI85</accession>
<dbReference type="AlphaFoldDB" id="W4PI85"/>
<evidence type="ECO:0000256" key="3">
    <source>
        <dbReference type="ARBA" id="ARBA00013253"/>
    </source>
</evidence>
<dbReference type="GO" id="GO:0016301">
    <property type="term" value="F:kinase activity"/>
    <property type="evidence" value="ECO:0007669"/>
    <property type="project" value="UniProtKB-KW"/>
</dbReference>
<evidence type="ECO:0000256" key="9">
    <source>
        <dbReference type="ARBA" id="ARBA00022909"/>
    </source>
</evidence>
<feature type="domain" description="7,8-dihydro-6-hydroxymethylpterin-pyrophosphokinase" evidence="13">
    <location>
        <begin position="7"/>
        <end position="142"/>
    </location>
</feature>
<evidence type="ECO:0000313" key="14">
    <source>
        <dbReference type="EMBL" id="GAE19133.1"/>
    </source>
</evidence>
<dbReference type="Proteomes" id="UP000018842">
    <property type="component" value="Unassembled WGS sequence"/>
</dbReference>
<dbReference type="NCBIfam" id="TIGR01498">
    <property type="entry name" value="folK"/>
    <property type="match status" value="1"/>
</dbReference>
<reference evidence="15" key="1">
    <citation type="journal article" date="2014" name="Genome">
        <title>Draft Genome Sequences of Three Strains of Bacteroides pyogenes Isolated from a Cat and Swine.</title>
        <authorList>
            <person name="Sakamoto M."/>
            <person name="Oshima K."/>
            <person name="Suda W."/>
            <person name="Kitamura K."/>
            <person name="Iida T."/>
            <person name="Hattori M."/>
            <person name="Ohkuma M."/>
        </authorList>
    </citation>
    <scope>NUCLEOTIDE SEQUENCE [LARGE SCALE GENOMIC DNA]</scope>
    <source>
        <strain evidence="15">JCM 6294</strain>
    </source>
</reference>
<comment type="pathway">
    <text evidence="1">Cofactor biosynthesis; tetrahydrofolate biosynthesis; 2-amino-4-hydroxy-6-hydroxymethyl-7,8-dihydropteridine diphosphate from 7,8-dihydroneopterin triphosphate: step 4/4.</text>
</comment>
<keyword evidence="6" id="KW-0547">Nucleotide-binding</keyword>
<dbReference type="GO" id="GO:0005524">
    <property type="term" value="F:ATP binding"/>
    <property type="evidence" value="ECO:0007669"/>
    <property type="project" value="UniProtKB-KW"/>
</dbReference>
<sequence length="166" mass="18645">MSMHRVYISLGTNLGDKERNLRLALKHIEEQIGKVVSLSAFYATAPWGFTSDNSFLNAAACVETRLLPLDVLERTQSVERRLGRKQKSVNGAYKDRLIDIDLLLYDDWVVSDVSPSGARLTLPHPLMAERDFVLRPLAEIAPQLLHPVLGKTVEQLHAGLLDKERC</sequence>
<evidence type="ECO:0000313" key="15">
    <source>
        <dbReference type="Proteomes" id="UP000018842"/>
    </source>
</evidence>
<proteinExistence type="inferred from homology"/>
<dbReference type="eggNOG" id="COG0801">
    <property type="taxonomic scope" value="Bacteria"/>
</dbReference>
<comment type="similarity">
    <text evidence="2">Belongs to the HPPK family.</text>
</comment>
<evidence type="ECO:0000259" key="13">
    <source>
        <dbReference type="Pfam" id="PF01288"/>
    </source>
</evidence>
<evidence type="ECO:0000256" key="8">
    <source>
        <dbReference type="ARBA" id="ARBA00022840"/>
    </source>
</evidence>
<dbReference type="InterPro" id="IPR000550">
    <property type="entry name" value="Hppk"/>
</dbReference>
<keyword evidence="7 14" id="KW-0418">Kinase</keyword>
<dbReference type="SUPFAM" id="SSF55083">
    <property type="entry name" value="6-hydroxymethyl-7,8-dihydropterin pyrophosphokinase, HPPK"/>
    <property type="match status" value="1"/>
</dbReference>
<dbReference type="GO" id="GO:0046654">
    <property type="term" value="P:tetrahydrofolate biosynthetic process"/>
    <property type="evidence" value="ECO:0007669"/>
    <property type="project" value="UniProtKB-UniPathway"/>
</dbReference>
<name>W4PI85_9BACE</name>
<dbReference type="GO" id="GO:0046656">
    <property type="term" value="P:folic acid biosynthetic process"/>
    <property type="evidence" value="ECO:0007669"/>
    <property type="project" value="UniProtKB-KW"/>
</dbReference>
<dbReference type="UniPathway" id="UPA00077">
    <property type="reaction ID" value="UER00155"/>
</dbReference>
<dbReference type="Gene3D" id="3.30.70.560">
    <property type="entry name" value="7,8-Dihydro-6-hydroxymethylpterin-pyrophosphokinase HPPK"/>
    <property type="match status" value="1"/>
</dbReference>
<evidence type="ECO:0000256" key="6">
    <source>
        <dbReference type="ARBA" id="ARBA00022741"/>
    </source>
</evidence>
<evidence type="ECO:0000256" key="10">
    <source>
        <dbReference type="ARBA" id="ARBA00029409"/>
    </source>
</evidence>
<dbReference type="EC" id="2.7.6.3" evidence="3"/>
<dbReference type="EMBL" id="BAIR01000017">
    <property type="protein sequence ID" value="GAE19133.1"/>
    <property type="molecule type" value="Genomic_DNA"/>
</dbReference>